<dbReference type="EMBL" id="CP062938">
    <property type="protein sequence ID" value="QOL31779.1"/>
    <property type="molecule type" value="Genomic_DNA"/>
</dbReference>
<dbReference type="InterPro" id="IPR007492">
    <property type="entry name" value="LytTR_DNA-bd_dom"/>
</dbReference>
<dbReference type="GO" id="GO:0003677">
    <property type="term" value="F:DNA binding"/>
    <property type="evidence" value="ECO:0007669"/>
    <property type="project" value="InterPro"/>
</dbReference>
<dbReference type="KEGG" id="beu:BE0216_04340"/>
<proteinExistence type="predicted"/>
<protein>
    <submittedName>
        <fullName evidence="2">LytTR family transcriptional regulator</fullName>
    </submittedName>
</protein>
<evidence type="ECO:0000313" key="2">
    <source>
        <dbReference type="EMBL" id="QOL31779.1"/>
    </source>
</evidence>
<sequence>MVFGNLITRLKEGSRAGRSFRTMFSITYGAVEGAAKILMQHYSFEWQGEGLGEAAAMMGFERVTNRTHAGPSGGVGNSASGGECDDSDAYDCMEDRVPMRDFVPWSGGECGPESFAGSRRRKLIWQSPQMRAAAFLIARNLSVGDADSRRVGISSNGRMLYIDPRTLMYVESRNHGCEVVTLTKAFFCNISLVELSQRLPEYCCRVHRGYLVNAHYVTTIRRSELELASGVVVPIPVSKYVRTRRMLNDIIERYHR</sequence>
<keyword evidence="3" id="KW-1185">Reference proteome</keyword>
<feature type="domain" description="HTH LytTR-type" evidence="1">
    <location>
        <begin position="151"/>
        <end position="253"/>
    </location>
</feature>
<evidence type="ECO:0000259" key="1">
    <source>
        <dbReference type="PROSITE" id="PS50930"/>
    </source>
</evidence>
<gene>
    <name evidence="2" type="ORF">BE0216_04340</name>
</gene>
<reference evidence="2 3" key="1">
    <citation type="submission" date="2020-10" db="EMBL/GenBank/DDBJ databases">
        <title>Genome sequencing of Bifidobacterium eulemuris_DSMZ_100216.</title>
        <authorList>
            <person name="Kim J."/>
        </authorList>
    </citation>
    <scope>NUCLEOTIDE SEQUENCE [LARGE SCALE GENOMIC DNA]</scope>
    <source>
        <strain evidence="2 3">DSM 100216</strain>
    </source>
</reference>
<organism evidence="2 3">
    <name type="scientific">Bifidobacterium eulemuris</name>
    <dbReference type="NCBI Taxonomy" id="1765219"/>
    <lineage>
        <taxon>Bacteria</taxon>
        <taxon>Bacillati</taxon>
        <taxon>Actinomycetota</taxon>
        <taxon>Actinomycetes</taxon>
        <taxon>Bifidobacteriales</taxon>
        <taxon>Bifidobacteriaceae</taxon>
        <taxon>Bifidobacterium</taxon>
    </lineage>
</organism>
<dbReference type="Pfam" id="PF04397">
    <property type="entry name" value="LytTR"/>
    <property type="match status" value="1"/>
</dbReference>
<dbReference type="Gene3D" id="2.40.50.1020">
    <property type="entry name" value="LytTr DNA-binding domain"/>
    <property type="match status" value="1"/>
</dbReference>
<dbReference type="Proteomes" id="UP000593943">
    <property type="component" value="Chromosome"/>
</dbReference>
<dbReference type="PROSITE" id="PS50930">
    <property type="entry name" value="HTH_LYTTR"/>
    <property type="match status" value="1"/>
</dbReference>
<accession>A0A7L9SPC4</accession>
<dbReference type="SMART" id="SM00850">
    <property type="entry name" value="LytTR"/>
    <property type="match status" value="1"/>
</dbReference>
<name>A0A7L9SPC4_9BIFI</name>
<dbReference type="AlphaFoldDB" id="A0A7L9SPC4"/>
<evidence type="ECO:0000313" key="3">
    <source>
        <dbReference type="Proteomes" id="UP000593943"/>
    </source>
</evidence>
<dbReference type="OrthoDB" id="3183007at2"/>